<evidence type="ECO:0000256" key="1">
    <source>
        <dbReference type="SAM" id="SignalP"/>
    </source>
</evidence>
<feature type="signal peptide" evidence="1">
    <location>
        <begin position="1"/>
        <end position="26"/>
    </location>
</feature>
<dbReference type="AlphaFoldDB" id="A0A7W6JT06"/>
<evidence type="ECO:0000313" key="4">
    <source>
        <dbReference type="Proteomes" id="UP000557392"/>
    </source>
</evidence>
<proteinExistence type="predicted"/>
<keyword evidence="1" id="KW-0732">Signal</keyword>
<reference evidence="3 4" key="1">
    <citation type="submission" date="2020-08" db="EMBL/GenBank/DDBJ databases">
        <title>Genomic Encyclopedia of Type Strains, Phase IV (KMG-IV): sequencing the most valuable type-strain genomes for metagenomic binning, comparative biology and taxonomic classification.</title>
        <authorList>
            <person name="Goeker M."/>
        </authorList>
    </citation>
    <scope>NUCLEOTIDE SEQUENCE [LARGE SCALE GENOMIC DNA]</scope>
    <source>
        <strain evidence="3 4">DSM 101806</strain>
    </source>
</reference>
<dbReference type="Gene3D" id="1.25.40.10">
    <property type="entry name" value="Tetratricopeptide repeat domain"/>
    <property type="match status" value="1"/>
</dbReference>
<dbReference type="Pfam" id="PF12770">
    <property type="entry name" value="CHAT"/>
    <property type="match status" value="1"/>
</dbReference>
<name>A0A7W6JT06_9SPHN</name>
<dbReference type="Proteomes" id="UP000557392">
    <property type="component" value="Unassembled WGS sequence"/>
</dbReference>
<feature type="chain" id="PRO_5031298346" evidence="1">
    <location>
        <begin position="27"/>
        <end position="1042"/>
    </location>
</feature>
<dbReference type="InterPro" id="IPR024983">
    <property type="entry name" value="CHAT_dom"/>
</dbReference>
<accession>A0A7W6JT06</accession>
<keyword evidence="4" id="KW-1185">Reference proteome</keyword>
<dbReference type="PROSITE" id="PS51257">
    <property type="entry name" value="PROKAR_LIPOPROTEIN"/>
    <property type="match status" value="1"/>
</dbReference>
<evidence type="ECO:0000259" key="2">
    <source>
        <dbReference type="Pfam" id="PF12770"/>
    </source>
</evidence>
<organism evidence="3 4">
    <name type="scientific">Sphingomonas kyeonggiensis</name>
    <dbReference type="NCBI Taxonomy" id="1268553"/>
    <lineage>
        <taxon>Bacteria</taxon>
        <taxon>Pseudomonadati</taxon>
        <taxon>Pseudomonadota</taxon>
        <taxon>Alphaproteobacteria</taxon>
        <taxon>Sphingomonadales</taxon>
        <taxon>Sphingomonadaceae</taxon>
        <taxon>Sphingomonas</taxon>
    </lineage>
</organism>
<sequence length="1042" mass="111724">MTMRMPHARTRLAATTAILAMLAGCASEGGRPRTQLDSLSLGRNTADEPCVASRTWRDAGAKDLFDSAYLITCRNVTASRPLGAMRVVRDTPDALKAVDALFDCGAEADVTIAGAPARARRCTDKTLGIETVRVDVPMGRDRLIANATPSLLGQLEEGVGMLTGRRKLDGDPRRDVKATIDLAALPAGPDTAPVVADSGGEAFDAAASLRQGIQLNHNGRYAEASRLLNDAISRLPQGSDPATRTELLLEAGLADSNVSFNDSAQQRFSQADALIGQSEGERAAYLQRKRDAYVALDQLNRRQFAAALTTLDRLVSVEARADQPLMDVSTIRQLNQSRPGKVSNAVAVPDTRQLSQLVIDAQANWARSVALLALGQDDRATAALDASTRAYRALLGEPIDPTQSLWLGARIERQRGRLAARRKDWPVALASFDRALQYLRRSAVGSLGTGSEPAIAEAQLERAGVLARSGASAAQIRQEYAVAVDALVASNSTGSILPTGLENYLDVLVAEAKAKPRADTYELFFRAVQSGGQPGVARQLNQLQNVVSADPELADLVRSRASLEREITRLRYAIADKAAAPGETIGDLNDQRQRAEGQLLVVNDQLSRNQRFRAVDDTPATVAAIREALRPGEGYLKLYQLSNRVYGIYITQQQTFIYPVVASAKERAELDGLADTVRRSIDGRLVDGQLVPYDAGGAHVLFRLIAGPAREAMLKTGSLVVDPAGPLTMLPIGALVTDYDPKVVHEDPFDFSQTAFLAAKTTISTALSPRSFLVSRGLPQSTARHALLGFGAHIPPVQNASVNRMVDVGFGCTVGYNQLASISRGFAPIDKSELVTAAQALGDPDAPLVTAAAFTDTAIEQRGDLADYQVIHFATHGLQEGQWGCNKSPPALVTSFGDAGSDGLLSFSEIAQLHFNANLVVLSACDTISGVRDQSLARASGQEESGTTLEGLVRAFLAANARSVMATYWQVSAEQESQDLMRTFYGAARTQTIGQALRSAQQSLMRDPKYSHPFYWAPYFIVGDSTKMMLSAGPKAPVVARR</sequence>
<gene>
    <name evidence="3" type="ORF">GGR46_002575</name>
</gene>
<dbReference type="EMBL" id="JACIEH010000002">
    <property type="protein sequence ID" value="MBB4099011.1"/>
    <property type="molecule type" value="Genomic_DNA"/>
</dbReference>
<feature type="domain" description="CHAT" evidence="2">
    <location>
        <begin position="699"/>
        <end position="1024"/>
    </location>
</feature>
<protein>
    <submittedName>
        <fullName evidence="3">Tetratricopeptide (TPR) repeat protein</fullName>
    </submittedName>
</protein>
<dbReference type="SUPFAM" id="SSF48452">
    <property type="entry name" value="TPR-like"/>
    <property type="match status" value="1"/>
</dbReference>
<dbReference type="InterPro" id="IPR011990">
    <property type="entry name" value="TPR-like_helical_dom_sf"/>
</dbReference>
<evidence type="ECO:0000313" key="3">
    <source>
        <dbReference type="EMBL" id="MBB4099011.1"/>
    </source>
</evidence>
<comment type="caution">
    <text evidence="3">The sequence shown here is derived from an EMBL/GenBank/DDBJ whole genome shotgun (WGS) entry which is preliminary data.</text>
</comment>